<dbReference type="EMBL" id="CP061800">
    <property type="protein sequence ID" value="QTA84960.1"/>
    <property type="molecule type" value="Genomic_DNA"/>
</dbReference>
<evidence type="ECO:0000313" key="1">
    <source>
        <dbReference type="EMBL" id="QTA84960.1"/>
    </source>
</evidence>
<organism evidence="1 2">
    <name type="scientific">Desulfonema magnum</name>
    <dbReference type="NCBI Taxonomy" id="45655"/>
    <lineage>
        <taxon>Bacteria</taxon>
        <taxon>Pseudomonadati</taxon>
        <taxon>Thermodesulfobacteriota</taxon>
        <taxon>Desulfobacteria</taxon>
        <taxon>Desulfobacterales</taxon>
        <taxon>Desulfococcaceae</taxon>
        <taxon>Desulfonema</taxon>
    </lineage>
</organism>
<proteinExistence type="predicted"/>
<accession>A0A975GKV9</accession>
<sequence>MGISPAGKNRVSPPFCQKRMPAFAGFGVNSDFGELSRVVERNNRKELDYRVK</sequence>
<protein>
    <submittedName>
        <fullName evidence="1">Uncharacterized protein</fullName>
    </submittedName>
</protein>
<evidence type="ECO:0000313" key="2">
    <source>
        <dbReference type="Proteomes" id="UP000663722"/>
    </source>
</evidence>
<keyword evidence="2" id="KW-1185">Reference proteome</keyword>
<dbReference type="KEGG" id="dmm:dnm_009640"/>
<reference evidence="1" key="1">
    <citation type="journal article" date="2021" name="Microb. Physiol.">
        <title>Proteogenomic Insights into the Physiology of Marine, Sulfate-Reducing, Filamentous Desulfonema limicola and Desulfonema magnum.</title>
        <authorList>
            <person name="Schnaars V."/>
            <person name="Wohlbrand L."/>
            <person name="Scheve S."/>
            <person name="Hinrichs C."/>
            <person name="Reinhardt R."/>
            <person name="Rabus R."/>
        </authorList>
    </citation>
    <scope>NUCLEOTIDE SEQUENCE</scope>
    <source>
        <strain evidence="1">4be13</strain>
    </source>
</reference>
<dbReference type="Proteomes" id="UP000663722">
    <property type="component" value="Chromosome"/>
</dbReference>
<dbReference type="AlphaFoldDB" id="A0A975GKV9"/>
<gene>
    <name evidence="1" type="ORF">dnm_009640</name>
</gene>
<name>A0A975GKV9_9BACT</name>